<dbReference type="GO" id="GO:0015344">
    <property type="term" value="F:siderophore uptake transmembrane transporter activity"/>
    <property type="evidence" value="ECO:0007669"/>
    <property type="project" value="TreeGrafter"/>
</dbReference>
<dbReference type="Proteomes" id="UP000622317">
    <property type="component" value="Unassembled WGS sequence"/>
</dbReference>
<comment type="similarity">
    <text evidence="2 12 13">Belongs to the TonB-dependent receptor family.</text>
</comment>
<dbReference type="GO" id="GO:0015891">
    <property type="term" value="P:siderophore transport"/>
    <property type="evidence" value="ECO:0007669"/>
    <property type="project" value="InterPro"/>
</dbReference>
<evidence type="ECO:0000256" key="5">
    <source>
        <dbReference type="ARBA" id="ARBA00022692"/>
    </source>
</evidence>
<dbReference type="EMBL" id="JACYFG010000051">
    <property type="protein sequence ID" value="MBD5781786.1"/>
    <property type="molecule type" value="Genomic_DNA"/>
</dbReference>
<keyword evidence="3 12" id="KW-0813">Transport</keyword>
<accession>A0A927IIZ9</accession>
<evidence type="ECO:0000256" key="9">
    <source>
        <dbReference type="ARBA" id="ARBA00023136"/>
    </source>
</evidence>
<dbReference type="Pfam" id="PF00593">
    <property type="entry name" value="TonB_dep_Rec_b-barrel"/>
    <property type="match status" value="1"/>
</dbReference>
<keyword evidence="6 15" id="KW-0732">Signal</keyword>
<evidence type="ECO:0000256" key="7">
    <source>
        <dbReference type="ARBA" id="ARBA00023065"/>
    </source>
</evidence>
<keyword evidence="19" id="KW-1185">Reference proteome</keyword>
<dbReference type="CDD" id="cd01347">
    <property type="entry name" value="ligand_gated_channel"/>
    <property type="match status" value="1"/>
</dbReference>
<evidence type="ECO:0000259" key="16">
    <source>
        <dbReference type="Pfam" id="PF00593"/>
    </source>
</evidence>
<dbReference type="GO" id="GO:0038023">
    <property type="term" value="F:signaling receptor activity"/>
    <property type="evidence" value="ECO:0007669"/>
    <property type="project" value="InterPro"/>
</dbReference>
<evidence type="ECO:0000256" key="4">
    <source>
        <dbReference type="ARBA" id="ARBA00022452"/>
    </source>
</evidence>
<dbReference type="GO" id="GO:0009279">
    <property type="term" value="C:cell outer membrane"/>
    <property type="evidence" value="ECO:0007669"/>
    <property type="project" value="UniProtKB-SubCell"/>
</dbReference>
<keyword evidence="7" id="KW-0406">Ion transport</keyword>
<evidence type="ECO:0000256" key="15">
    <source>
        <dbReference type="SAM" id="SignalP"/>
    </source>
</evidence>
<dbReference type="PANTHER" id="PTHR32552:SF83">
    <property type="entry name" value="BLR3904 PROTEIN"/>
    <property type="match status" value="1"/>
</dbReference>
<keyword evidence="10 18" id="KW-0675">Receptor</keyword>
<evidence type="ECO:0000256" key="14">
    <source>
        <dbReference type="SAM" id="MobiDB-lite"/>
    </source>
</evidence>
<dbReference type="InterPro" id="IPR037066">
    <property type="entry name" value="Plug_dom_sf"/>
</dbReference>
<comment type="caution">
    <text evidence="18">The sequence shown here is derived from an EMBL/GenBank/DDBJ whole genome shotgun (WGS) entry which is preliminary data.</text>
</comment>
<feature type="region of interest" description="Disordered" evidence="14">
    <location>
        <begin position="386"/>
        <end position="423"/>
    </location>
</feature>
<reference evidence="18" key="1">
    <citation type="submission" date="2020-09" db="EMBL/GenBank/DDBJ databases">
        <title>Pelagicoccus enzymogenes sp. nov. with an EPS production, isolated from marine sediment.</title>
        <authorList>
            <person name="Feng X."/>
        </authorList>
    </citation>
    <scope>NUCLEOTIDE SEQUENCE</scope>
    <source>
        <strain evidence="18">NFK12</strain>
    </source>
</reference>
<evidence type="ECO:0000313" key="19">
    <source>
        <dbReference type="Proteomes" id="UP000622317"/>
    </source>
</evidence>
<gene>
    <name evidence="18" type="ORF">IEN85_19955</name>
</gene>
<evidence type="ECO:0000256" key="12">
    <source>
        <dbReference type="PROSITE-ProRule" id="PRU01360"/>
    </source>
</evidence>
<dbReference type="NCBIfam" id="TIGR01783">
    <property type="entry name" value="TonB-siderophor"/>
    <property type="match status" value="1"/>
</dbReference>
<feature type="domain" description="TonB-dependent receptor plug" evidence="17">
    <location>
        <begin position="67"/>
        <end position="165"/>
    </location>
</feature>
<dbReference type="Gene3D" id="2.170.130.10">
    <property type="entry name" value="TonB-dependent receptor, plug domain"/>
    <property type="match status" value="1"/>
</dbReference>
<evidence type="ECO:0000256" key="1">
    <source>
        <dbReference type="ARBA" id="ARBA00004571"/>
    </source>
</evidence>
<keyword evidence="8 13" id="KW-0798">TonB box</keyword>
<keyword evidence="9 12" id="KW-0472">Membrane</keyword>
<protein>
    <submittedName>
        <fullName evidence="18">TonB-dependent siderophore receptor</fullName>
    </submittedName>
</protein>
<comment type="subcellular location">
    <subcellularLocation>
        <location evidence="1 12">Cell outer membrane</location>
        <topology evidence="1 12">Multi-pass membrane protein</topology>
    </subcellularLocation>
</comment>
<evidence type="ECO:0000256" key="13">
    <source>
        <dbReference type="RuleBase" id="RU003357"/>
    </source>
</evidence>
<evidence type="ECO:0000256" key="11">
    <source>
        <dbReference type="ARBA" id="ARBA00023237"/>
    </source>
</evidence>
<name>A0A927IIZ9_9BACT</name>
<evidence type="ECO:0000256" key="6">
    <source>
        <dbReference type="ARBA" id="ARBA00022729"/>
    </source>
</evidence>
<evidence type="ECO:0000256" key="3">
    <source>
        <dbReference type="ARBA" id="ARBA00022448"/>
    </source>
</evidence>
<dbReference type="Gene3D" id="2.40.170.20">
    <property type="entry name" value="TonB-dependent receptor, beta-barrel domain"/>
    <property type="match status" value="1"/>
</dbReference>
<dbReference type="InterPro" id="IPR010105">
    <property type="entry name" value="TonB_sidphr_rcpt"/>
</dbReference>
<evidence type="ECO:0000256" key="2">
    <source>
        <dbReference type="ARBA" id="ARBA00009810"/>
    </source>
</evidence>
<sequence>MTSHLTTSPSQNFGLRATAIAQTFLVAGAANAQTNAAVEDTDAVELDPFAVKGDNFALSSPKFTVALRDTPQTINVIPEEILEAQGATSLQDVLRNSPGITFRAGEGGAAPGDNLFVRGFSAANDIFVNGVRDRGEYSRDAYNLEQVEVSKGPASATYGRGSTGGSVNLVTKQANLSESDSLSLSLGTHNHKRLVFDTNSVLDKENGIAFRLTGMATDEDVPGRDFVYKRAWALNPSLSFGLGKDTQVTLSYEKLKQDDMADFGMWTGLFGNPQVSYSNFYGYPDRDFSEVDNDRATLSIGHNFANGLTLRNVSSHYTSKTDAIYTAPAGPNDSTTEGYIRTSDKAKDKYNENLANHTTLSGSFRVGELTHSFSTGIELNRETADNFSHHSISPDPERNAIDPYSDGPFTFTPNERSGRVRSGTSDTISLYAFDTLSIGEKWQANAGLRWESFDSDYLDSTNGVATSELSQKEEMTSYRFGLVYKPLREGSLYFGAGNSFNPTAENFSLSDSETSSSNVNLDPEETKTLELGTKWDLFESRASFAAAVFQSEKHNARASLGGRGTEYTNLGKQSVEGFELGLSGKITDRLSVFGGYSQLDTEITDSPNLDEIGTELSYSPSESFNLWLDYQATPKLSFGGGATYSGSQAYSSSVEAPDDASYWLMDLTASYVLNDRLSFRLNVDNAADERYIERGSSNRSVPGASRSAKLSAYYKF</sequence>
<dbReference type="FunFam" id="2.170.130.10:FF:000001">
    <property type="entry name" value="Catecholate siderophore TonB-dependent receptor"/>
    <property type="match status" value="1"/>
</dbReference>
<evidence type="ECO:0000256" key="10">
    <source>
        <dbReference type="ARBA" id="ARBA00023170"/>
    </source>
</evidence>
<evidence type="ECO:0000259" key="17">
    <source>
        <dbReference type="Pfam" id="PF07715"/>
    </source>
</evidence>
<proteinExistence type="inferred from homology"/>
<dbReference type="RefSeq" id="WP_191618867.1">
    <property type="nucleotide sequence ID" value="NZ_JACYFG010000051.1"/>
</dbReference>
<dbReference type="InterPro" id="IPR000531">
    <property type="entry name" value="Beta-barrel_TonB"/>
</dbReference>
<dbReference type="PROSITE" id="PS52016">
    <property type="entry name" value="TONB_DEPENDENT_REC_3"/>
    <property type="match status" value="1"/>
</dbReference>
<evidence type="ECO:0000313" key="18">
    <source>
        <dbReference type="EMBL" id="MBD5781786.1"/>
    </source>
</evidence>
<dbReference type="InterPro" id="IPR039426">
    <property type="entry name" value="TonB-dep_rcpt-like"/>
</dbReference>
<dbReference type="SUPFAM" id="SSF56935">
    <property type="entry name" value="Porins"/>
    <property type="match status" value="1"/>
</dbReference>
<organism evidence="18 19">
    <name type="scientific">Pelagicoccus enzymogenes</name>
    <dbReference type="NCBI Taxonomy" id="2773457"/>
    <lineage>
        <taxon>Bacteria</taxon>
        <taxon>Pseudomonadati</taxon>
        <taxon>Verrucomicrobiota</taxon>
        <taxon>Opitutia</taxon>
        <taxon>Puniceicoccales</taxon>
        <taxon>Pelagicoccaceae</taxon>
        <taxon>Pelagicoccus</taxon>
    </lineage>
</organism>
<feature type="signal peptide" evidence="15">
    <location>
        <begin position="1"/>
        <end position="32"/>
    </location>
</feature>
<feature type="chain" id="PRO_5038106951" evidence="15">
    <location>
        <begin position="33"/>
        <end position="716"/>
    </location>
</feature>
<dbReference type="InterPro" id="IPR036942">
    <property type="entry name" value="Beta-barrel_TonB_sf"/>
</dbReference>
<dbReference type="PANTHER" id="PTHR32552">
    <property type="entry name" value="FERRICHROME IRON RECEPTOR-RELATED"/>
    <property type="match status" value="1"/>
</dbReference>
<dbReference type="InterPro" id="IPR012910">
    <property type="entry name" value="Plug_dom"/>
</dbReference>
<keyword evidence="5 12" id="KW-0812">Transmembrane</keyword>
<keyword evidence="4 12" id="KW-1134">Transmembrane beta strand</keyword>
<evidence type="ECO:0000256" key="8">
    <source>
        <dbReference type="ARBA" id="ARBA00023077"/>
    </source>
</evidence>
<feature type="domain" description="TonB-dependent receptor-like beta-barrel" evidence="16">
    <location>
        <begin position="240"/>
        <end position="685"/>
    </location>
</feature>
<dbReference type="AlphaFoldDB" id="A0A927IIZ9"/>
<keyword evidence="11 12" id="KW-0998">Cell outer membrane</keyword>
<dbReference type="Pfam" id="PF07715">
    <property type="entry name" value="Plug"/>
    <property type="match status" value="1"/>
</dbReference>